<feature type="compositionally biased region" description="Low complexity" evidence="1">
    <location>
        <begin position="36"/>
        <end position="85"/>
    </location>
</feature>
<dbReference type="AlphaFoldDB" id="A0A1R1EVE6"/>
<reference evidence="2 3" key="1">
    <citation type="submission" date="2016-11" db="EMBL/GenBank/DDBJ databases">
        <title>Paenibacillus species isolates.</title>
        <authorList>
            <person name="Beno S.M."/>
        </authorList>
    </citation>
    <scope>NUCLEOTIDE SEQUENCE [LARGE SCALE GENOMIC DNA]</scope>
    <source>
        <strain evidence="2 3">FSL R5-0378</strain>
    </source>
</reference>
<feature type="region of interest" description="Disordered" evidence="1">
    <location>
        <begin position="28"/>
        <end position="90"/>
    </location>
</feature>
<dbReference type="EMBL" id="MRTP01000002">
    <property type="protein sequence ID" value="OMF55748.1"/>
    <property type="molecule type" value="Genomic_DNA"/>
</dbReference>
<proteinExistence type="predicted"/>
<evidence type="ECO:0000256" key="1">
    <source>
        <dbReference type="SAM" id="MobiDB-lite"/>
    </source>
</evidence>
<keyword evidence="3" id="KW-1185">Reference proteome</keyword>
<accession>A0A1R1EVE6</accession>
<dbReference type="STRING" id="297318.BK138_11830"/>
<organism evidence="2 3">
    <name type="scientific">Paenibacillus rhizosphaerae</name>
    <dbReference type="NCBI Taxonomy" id="297318"/>
    <lineage>
        <taxon>Bacteria</taxon>
        <taxon>Bacillati</taxon>
        <taxon>Bacillota</taxon>
        <taxon>Bacilli</taxon>
        <taxon>Bacillales</taxon>
        <taxon>Paenibacillaceae</taxon>
        <taxon>Paenibacillus</taxon>
    </lineage>
</organism>
<evidence type="ECO:0000313" key="3">
    <source>
        <dbReference type="Proteomes" id="UP000187172"/>
    </source>
</evidence>
<comment type="caution">
    <text evidence="2">The sequence shown here is derived from an EMBL/GenBank/DDBJ whole genome shotgun (WGS) entry which is preliminary data.</text>
</comment>
<dbReference type="Proteomes" id="UP000187172">
    <property type="component" value="Unassembled WGS sequence"/>
</dbReference>
<evidence type="ECO:0000313" key="2">
    <source>
        <dbReference type="EMBL" id="OMF55748.1"/>
    </source>
</evidence>
<protein>
    <submittedName>
        <fullName evidence="2">Uncharacterized protein</fullName>
    </submittedName>
</protein>
<name>A0A1R1EVE6_9BACL</name>
<gene>
    <name evidence="2" type="ORF">BK138_11830</name>
</gene>
<sequence length="137" mass="14655">MMSKWAKKVCVLGIWAGIGVLVGMQLASPDAPAPAPQAQTAAAAVQAGPQQGASTQQRQQPSQPRQSSNRFKAADEQPQQEQVEVQDWHEKTPEQLLVDQGGTPTVDVLADKTAGLLQELSQKGIRLVVSLFSNVTE</sequence>